<dbReference type="Proteomes" id="UP000005387">
    <property type="component" value="Unassembled WGS sequence"/>
</dbReference>
<feature type="transmembrane region" description="Helical" evidence="1">
    <location>
        <begin position="66"/>
        <end position="84"/>
    </location>
</feature>
<reference evidence="2 3" key="1">
    <citation type="submission" date="2010-07" db="EMBL/GenBank/DDBJ databases">
        <title>The draft genome of Paenibacillus curdlanolyticus YK9.</title>
        <authorList>
            <consortium name="US DOE Joint Genome Institute (JGI-PGF)"/>
            <person name="Lucas S."/>
            <person name="Copeland A."/>
            <person name="Lapidus A."/>
            <person name="Cheng J.-F."/>
            <person name="Bruce D."/>
            <person name="Goodwin L."/>
            <person name="Pitluck S."/>
            <person name="Land M.L."/>
            <person name="Hauser L."/>
            <person name="Chang Y.-J."/>
            <person name="Jeffries C."/>
            <person name="Anderson I.J."/>
            <person name="Johnson E."/>
            <person name="Loganathan U."/>
            <person name="Mulhopadhyay B."/>
            <person name="Kyrpides N."/>
            <person name="Woyke T.J."/>
        </authorList>
    </citation>
    <scope>NUCLEOTIDE SEQUENCE [LARGE SCALE GENOMIC DNA]</scope>
    <source>
        <strain evidence="2 3">YK9</strain>
    </source>
</reference>
<dbReference type="AlphaFoldDB" id="E0IGD7"/>
<keyword evidence="1" id="KW-1133">Transmembrane helix</keyword>
<keyword evidence="3" id="KW-1185">Reference proteome</keyword>
<accession>E0IGD7</accession>
<dbReference type="eggNOG" id="ENOG5032AW1">
    <property type="taxonomic scope" value="Bacteria"/>
</dbReference>
<keyword evidence="1" id="KW-0812">Transmembrane</keyword>
<evidence type="ECO:0000256" key="1">
    <source>
        <dbReference type="SAM" id="Phobius"/>
    </source>
</evidence>
<gene>
    <name evidence="2" type="ORF">PaecuDRAFT_4730</name>
</gene>
<evidence type="ECO:0000313" key="3">
    <source>
        <dbReference type="Proteomes" id="UP000005387"/>
    </source>
</evidence>
<sequence length="125" mass="13872">MSKTASSAPRNGEAAAALLSILIGMAAVIGTHLWSVAQPATANRAMYKLGSWMPGWYGIGPFSGKETAGLIGWLFSWLVLWLIFRHRQLQLKIWLFAFIGIFFALMVLLWPPVYHAIFGWLPALP</sequence>
<protein>
    <submittedName>
        <fullName evidence="2">Uncharacterized protein</fullName>
    </submittedName>
</protein>
<dbReference type="EMBL" id="AEDD01000017">
    <property type="protein sequence ID" value="EFM08437.1"/>
    <property type="molecule type" value="Genomic_DNA"/>
</dbReference>
<organism evidence="2 3">
    <name type="scientific">Paenibacillus curdlanolyticus YK9</name>
    <dbReference type="NCBI Taxonomy" id="717606"/>
    <lineage>
        <taxon>Bacteria</taxon>
        <taxon>Bacillati</taxon>
        <taxon>Bacillota</taxon>
        <taxon>Bacilli</taxon>
        <taxon>Bacillales</taxon>
        <taxon>Paenibacillaceae</taxon>
        <taxon>Paenibacillus</taxon>
    </lineage>
</organism>
<dbReference type="OrthoDB" id="2604018at2"/>
<dbReference type="STRING" id="717606.PaecuDRAFT_4730"/>
<proteinExistence type="predicted"/>
<dbReference type="RefSeq" id="WP_006040708.1">
    <property type="nucleotide sequence ID" value="NZ_AEDD01000017.1"/>
</dbReference>
<evidence type="ECO:0000313" key="2">
    <source>
        <dbReference type="EMBL" id="EFM08437.1"/>
    </source>
</evidence>
<keyword evidence="1" id="KW-0472">Membrane</keyword>
<name>E0IGD7_9BACL</name>
<feature type="transmembrane region" description="Helical" evidence="1">
    <location>
        <begin position="91"/>
        <end position="110"/>
    </location>
</feature>